<dbReference type="RefSeq" id="WP_211455666.1">
    <property type="nucleotide sequence ID" value="NZ_JAANES010000001.1"/>
</dbReference>
<accession>A0ABS5LM53</accession>
<dbReference type="Gene3D" id="3.40.30.10">
    <property type="entry name" value="Glutaredoxin"/>
    <property type="match status" value="1"/>
</dbReference>
<name>A0ABS5LM53_9BURK</name>
<dbReference type="PANTHER" id="PTHR13887:SF41">
    <property type="entry name" value="THIOREDOXIN SUPERFAMILY PROTEIN"/>
    <property type="match status" value="1"/>
</dbReference>
<proteinExistence type="predicted"/>
<keyword evidence="3" id="KW-1185">Reference proteome</keyword>
<dbReference type="CDD" id="cd03024">
    <property type="entry name" value="DsbA_FrnE"/>
    <property type="match status" value="1"/>
</dbReference>
<organism evidence="2 3">
    <name type="scientific">Comamonas brasiliensis</name>
    <dbReference type="NCBI Taxonomy" id="1812482"/>
    <lineage>
        <taxon>Bacteria</taxon>
        <taxon>Pseudomonadati</taxon>
        <taxon>Pseudomonadota</taxon>
        <taxon>Betaproteobacteria</taxon>
        <taxon>Burkholderiales</taxon>
        <taxon>Comamonadaceae</taxon>
        <taxon>Comamonas</taxon>
    </lineage>
</organism>
<comment type="caution">
    <text evidence="2">The sequence shown here is derived from an EMBL/GenBank/DDBJ whole genome shotgun (WGS) entry which is preliminary data.</text>
</comment>
<dbReference type="PANTHER" id="PTHR13887">
    <property type="entry name" value="GLUTATHIONE S-TRANSFERASE KAPPA"/>
    <property type="match status" value="1"/>
</dbReference>
<dbReference type="InterPro" id="IPR001853">
    <property type="entry name" value="DSBA-like_thioredoxin_dom"/>
</dbReference>
<gene>
    <name evidence="2" type="ORF">DJFAAGMI_00285</name>
</gene>
<dbReference type="Pfam" id="PF01323">
    <property type="entry name" value="DSBA"/>
    <property type="match status" value="1"/>
</dbReference>
<protein>
    <recommendedName>
        <fullName evidence="1">DSBA-like thioredoxin domain-containing protein</fullName>
    </recommendedName>
</protein>
<evidence type="ECO:0000313" key="2">
    <source>
        <dbReference type="EMBL" id="MBS3017566.1"/>
    </source>
</evidence>
<dbReference type="InterPro" id="IPR036249">
    <property type="entry name" value="Thioredoxin-like_sf"/>
</dbReference>
<sequence>MKPVDIKFTYDFICPWCWICHSHLKTALTQQPWDVALAIQYVPYELDPDMPKEGVNRKTYRSAKLGSWGRSQAMDSDVTLAGKRAGLEFNYDRVLAIPNTGMAHRLMHFAAGKGEAQKTETFFEAVFQAYFSKGKNIGDTEVLVELASQIGFCSQEVRSYLSNQTGEREVVAAGLQAQANSERSIPTVRIGETLVSGAQPAAVFAQALQQATASLTS</sequence>
<evidence type="ECO:0000259" key="1">
    <source>
        <dbReference type="Pfam" id="PF01323"/>
    </source>
</evidence>
<dbReference type="Proteomes" id="UP001647436">
    <property type="component" value="Unassembled WGS sequence"/>
</dbReference>
<feature type="domain" description="DSBA-like thioredoxin" evidence="1">
    <location>
        <begin position="6"/>
        <end position="209"/>
    </location>
</feature>
<dbReference type="EMBL" id="JAANES010000001">
    <property type="protein sequence ID" value="MBS3017566.1"/>
    <property type="molecule type" value="Genomic_DNA"/>
</dbReference>
<dbReference type="SUPFAM" id="SSF52833">
    <property type="entry name" value="Thioredoxin-like"/>
    <property type="match status" value="1"/>
</dbReference>
<reference evidence="2 3" key="1">
    <citation type="submission" date="2020-03" db="EMBL/GenBank/DDBJ databases">
        <title>The role of nitrogen metabolism on polyethylene biodegradation.</title>
        <authorList>
            <person name="Peixoto J."/>
            <person name="Vizzotto C.S."/>
            <person name="Ramos A."/>
            <person name="Alves G."/>
            <person name="Steindorff A."/>
            <person name="Kruger R."/>
        </authorList>
    </citation>
    <scope>NUCLEOTIDE SEQUENCE [LARGE SCALE GENOMIC DNA]</scope>
    <source>
        <strain evidence="2 3">PE63</strain>
    </source>
</reference>
<evidence type="ECO:0000313" key="3">
    <source>
        <dbReference type="Proteomes" id="UP001647436"/>
    </source>
</evidence>